<keyword evidence="8" id="KW-0804">Transcription</keyword>
<evidence type="ECO:0000256" key="1">
    <source>
        <dbReference type="ARBA" id="ARBA00004123"/>
    </source>
</evidence>
<dbReference type="FunFam" id="3.30.160.60:FF:001671">
    <property type="entry name" value="Zinc finger protein 94"/>
    <property type="match status" value="1"/>
</dbReference>
<keyword evidence="7" id="KW-0238">DNA-binding</keyword>
<dbReference type="SMART" id="SM00355">
    <property type="entry name" value="ZnF_C2H2"/>
    <property type="match status" value="8"/>
</dbReference>
<feature type="domain" description="C2H2-type" evidence="11">
    <location>
        <begin position="112"/>
        <end position="140"/>
    </location>
</feature>
<name>A0AAR5PFK8_DENPD</name>
<evidence type="ECO:0000256" key="5">
    <source>
        <dbReference type="ARBA" id="ARBA00022833"/>
    </source>
</evidence>
<comment type="subcellular location">
    <subcellularLocation>
        <location evidence="1">Nucleus</location>
    </subcellularLocation>
</comment>
<reference evidence="12" key="2">
    <citation type="submission" date="2024-08" db="UniProtKB">
        <authorList>
            <consortium name="EnsemblMetazoa"/>
        </authorList>
    </citation>
    <scope>IDENTIFICATION</scope>
</reference>
<dbReference type="AlphaFoldDB" id="A0AAR5PFK8"/>
<evidence type="ECO:0000256" key="6">
    <source>
        <dbReference type="ARBA" id="ARBA00023015"/>
    </source>
</evidence>
<dbReference type="FunFam" id="3.30.160.60:FF:001573">
    <property type="entry name" value="Zinc finger protein 407"/>
    <property type="match status" value="1"/>
</dbReference>
<dbReference type="InterPro" id="IPR036236">
    <property type="entry name" value="Znf_C2H2_sf"/>
</dbReference>
<dbReference type="SUPFAM" id="SSF57667">
    <property type="entry name" value="beta-beta-alpha zinc fingers"/>
    <property type="match status" value="4"/>
</dbReference>
<evidence type="ECO:0000259" key="11">
    <source>
        <dbReference type="PROSITE" id="PS50157"/>
    </source>
</evidence>
<evidence type="ECO:0000256" key="7">
    <source>
        <dbReference type="ARBA" id="ARBA00023125"/>
    </source>
</evidence>
<dbReference type="FunFam" id="3.30.160.60:FF:000100">
    <property type="entry name" value="Zinc finger 45-like"/>
    <property type="match status" value="1"/>
</dbReference>
<keyword evidence="5" id="KW-0862">Zinc</keyword>
<keyword evidence="9" id="KW-0539">Nucleus</keyword>
<dbReference type="GO" id="GO:0003677">
    <property type="term" value="F:DNA binding"/>
    <property type="evidence" value="ECO:0007669"/>
    <property type="project" value="UniProtKB-KW"/>
</dbReference>
<evidence type="ECO:0000313" key="13">
    <source>
        <dbReference type="Proteomes" id="UP000019118"/>
    </source>
</evidence>
<dbReference type="PROSITE" id="PS00028">
    <property type="entry name" value="ZINC_FINGER_C2H2_1"/>
    <property type="match status" value="7"/>
</dbReference>
<evidence type="ECO:0000256" key="10">
    <source>
        <dbReference type="PROSITE-ProRule" id="PRU00042"/>
    </source>
</evidence>
<dbReference type="InterPro" id="IPR013087">
    <property type="entry name" value="Znf_C2H2_type"/>
</dbReference>
<evidence type="ECO:0000256" key="3">
    <source>
        <dbReference type="ARBA" id="ARBA00022737"/>
    </source>
</evidence>
<dbReference type="Pfam" id="PF00096">
    <property type="entry name" value="zf-C2H2"/>
    <property type="match status" value="5"/>
</dbReference>
<keyword evidence="2" id="KW-0479">Metal-binding</keyword>
<dbReference type="GO" id="GO:0000981">
    <property type="term" value="F:DNA-binding transcription factor activity, RNA polymerase II-specific"/>
    <property type="evidence" value="ECO:0007669"/>
    <property type="project" value="TreeGrafter"/>
</dbReference>
<keyword evidence="4 10" id="KW-0863">Zinc-finger</keyword>
<keyword evidence="13" id="KW-1185">Reference proteome</keyword>
<evidence type="ECO:0000256" key="4">
    <source>
        <dbReference type="ARBA" id="ARBA00022771"/>
    </source>
</evidence>
<dbReference type="EnsemblMetazoa" id="XM_019904275.1">
    <property type="protein sequence ID" value="XP_019759834.1"/>
    <property type="gene ID" value="LOC109537503"/>
</dbReference>
<feature type="domain" description="C2H2-type" evidence="11">
    <location>
        <begin position="297"/>
        <end position="324"/>
    </location>
</feature>
<reference evidence="13" key="1">
    <citation type="journal article" date="2013" name="Genome Biol.">
        <title>Draft genome of the mountain pine beetle, Dendroctonus ponderosae Hopkins, a major forest pest.</title>
        <authorList>
            <person name="Keeling C.I."/>
            <person name="Yuen M.M."/>
            <person name="Liao N.Y."/>
            <person name="Docking T.R."/>
            <person name="Chan S.K."/>
            <person name="Taylor G.A."/>
            <person name="Palmquist D.L."/>
            <person name="Jackman S.D."/>
            <person name="Nguyen A."/>
            <person name="Li M."/>
            <person name="Henderson H."/>
            <person name="Janes J.K."/>
            <person name="Zhao Y."/>
            <person name="Pandoh P."/>
            <person name="Moore R."/>
            <person name="Sperling F.A."/>
            <person name="Huber D.P."/>
            <person name="Birol I."/>
            <person name="Jones S.J."/>
            <person name="Bohlmann J."/>
        </authorList>
    </citation>
    <scope>NUCLEOTIDE SEQUENCE</scope>
</reference>
<keyword evidence="6" id="KW-0805">Transcription regulation</keyword>
<protein>
    <recommendedName>
        <fullName evidence="11">C2H2-type domain-containing protein</fullName>
    </recommendedName>
</protein>
<evidence type="ECO:0000256" key="9">
    <source>
        <dbReference type="ARBA" id="ARBA00023242"/>
    </source>
</evidence>
<dbReference type="FunFam" id="3.30.160.60:FF:000902">
    <property type="entry name" value="Zinc finger protein 445"/>
    <property type="match status" value="1"/>
</dbReference>
<dbReference type="PANTHER" id="PTHR24394:SF44">
    <property type="entry name" value="ZINC FINGER PROTEIN 271-LIKE"/>
    <property type="match status" value="1"/>
</dbReference>
<accession>A0AAR5PFK8</accession>
<dbReference type="GO" id="GO:0005634">
    <property type="term" value="C:nucleus"/>
    <property type="evidence" value="ECO:0007669"/>
    <property type="project" value="UniProtKB-SubCell"/>
</dbReference>
<evidence type="ECO:0000313" key="12">
    <source>
        <dbReference type="EnsemblMetazoa" id="XP_019759834.1"/>
    </source>
</evidence>
<dbReference type="GeneID" id="109537503"/>
<evidence type="ECO:0000256" key="8">
    <source>
        <dbReference type="ARBA" id="ARBA00023163"/>
    </source>
</evidence>
<dbReference type="PROSITE" id="PS50157">
    <property type="entry name" value="ZINC_FINGER_C2H2_2"/>
    <property type="match status" value="6"/>
</dbReference>
<proteinExistence type="predicted"/>
<dbReference type="Proteomes" id="UP000019118">
    <property type="component" value="Unassembled WGS sequence"/>
</dbReference>
<dbReference type="GO" id="GO:0008270">
    <property type="term" value="F:zinc ion binding"/>
    <property type="evidence" value="ECO:0007669"/>
    <property type="project" value="UniProtKB-KW"/>
</dbReference>
<dbReference type="FunFam" id="3.30.160.60:FF:003317">
    <property type="entry name" value="Zinc finger protein 322"/>
    <property type="match status" value="1"/>
</dbReference>
<keyword evidence="3" id="KW-0677">Repeat</keyword>
<feature type="domain" description="C2H2-type" evidence="11">
    <location>
        <begin position="148"/>
        <end position="176"/>
    </location>
</feature>
<evidence type="ECO:0000256" key="2">
    <source>
        <dbReference type="ARBA" id="ARBA00022723"/>
    </source>
</evidence>
<dbReference type="KEGG" id="dpa:109537503"/>
<feature type="domain" description="C2H2-type" evidence="11">
    <location>
        <begin position="269"/>
        <end position="296"/>
    </location>
</feature>
<feature type="domain" description="C2H2-type" evidence="11">
    <location>
        <begin position="241"/>
        <end position="268"/>
    </location>
</feature>
<sequence>MLLSCPLCSKPHFEGVDSLRTTLVNVATAPLTCPVCQETLKGLDKLTIHLFGHVNSAAISSKGYSLSACEDQSLNAVKLDHLSTTTEEDSSPALVTLPSPSELVSVQSEEVLACDICSFTFMDRNILEMHQQLLHQTSADEKTGKCSYHCHLCSKRFRMRGSLMVHLRVAHYGFTNHINLPPDLLNRAENGLSDSLEPDGINKSLRAQDFKQWSCDVCAKMFTTKYFLKKHKRLHTGEMPYSCTICNKSFTFQQSYHKHMLYHSSEKPYVCNECGRAFKEHSTLQNHARIHSGERPFGCDICGKRFRQRVSYLVHTRIHTGVMPYKCTACQKSFRYKVSQRSHKCPMNPPGSVIRIADNEASSGPNFAPLIAPAQSGKIPNCIMSVDYETGNINLIRGDLRDAPENTLNNVDCLKNQRDIYSGVISPILNEVESLCLDNRSPIHHPTAPIEDNMQIIRDKCLEELFQ</sequence>
<organism evidence="12 13">
    <name type="scientific">Dendroctonus ponderosae</name>
    <name type="common">Mountain pine beetle</name>
    <dbReference type="NCBI Taxonomy" id="77166"/>
    <lineage>
        <taxon>Eukaryota</taxon>
        <taxon>Metazoa</taxon>
        <taxon>Ecdysozoa</taxon>
        <taxon>Arthropoda</taxon>
        <taxon>Hexapoda</taxon>
        <taxon>Insecta</taxon>
        <taxon>Pterygota</taxon>
        <taxon>Neoptera</taxon>
        <taxon>Endopterygota</taxon>
        <taxon>Coleoptera</taxon>
        <taxon>Polyphaga</taxon>
        <taxon>Cucujiformia</taxon>
        <taxon>Curculionidae</taxon>
        <taxon>Scolytinae</taxon>
        <taxon>Dendroctonus</taxon>
    </lineage>
</organism>
<dbReference type="PANTHER" id="PTHR24394">
    <property type="entry name" value="ZINC FINGER PROTEIN"/>
    <property type="match status" value="1"/>
</dbReference>
<dbReference type="Gene3D" id="3.30.160.60">
    <property type="entry name" value="Classic Zinc Finger"/>
    <property type="match status" value="6"/>
</dbReference>
<feature type="domain" description="C2H2-type" evidence="11">
    <location>
        <begin position="213"/>
        <end position="240"/>
    </location>
</feature>